<keyword evidence="2" id="KW-1185">Reference proteome</keyword>
<dbReference type="EMBL" id="JBHFNQ010000041">
    <property type="protein sequence ID" value="MFB2876153.1"/>
    <property type="molecule type" value="Genomic_DNA"/>
</dbReference>
<sequence>MKINATVLAQSNNSNLYKSTTAQQLIHQLQSPSGLMLLGCLGFAIALQLLNGVGKKGKLATGYWGSGKEKIRAAKVAKKQMRTVTRNNVALYIGTPNLMTKKLRQEWETAGLIKKLNWKQRTMQTFAATPTLYVPDAQRGICAIGAAGSGKTFSVIDPLIRSALDQGFPVCLYDFKYPAQTKRADGKNYTLSDRDGQTVLKFSANGLGVRVDSNVRLQPEQERDLIDLVMA</sequence>
<proteinExistence type="predicted"/>
<accession>A0ABV4X056</accession>
<evidence type="ECO:0008006" key="3">
    <source>
        <dbReference type="Google" id="ProtNLM"/>
    </source>
</evidence>
<reference evidence="1 2" key="1">
    <citation type="submission" date="2024-09" db="EMBL/GenBank/DDBJ databases">
        <title>Floridaenema gen nov. (Aerosakkonemataceae, Aerosakkonematales ord. nov., Cyanobacteria) from benthic tropical and subtropical fresh waters, with the description of four new species.</title>
        <authorList>
            <person name="Moretto J.A."/>
            <person name="Berthold D.E."/>
            <person name="Lefler F.W."/>
            <person name="Huang I.-S."/>
            <person name="Laughinghouse H. IV."/>
        </authorList>
    </citation>
    <scope>NUCLEOTIDE SEQUENCE [LARGE SCALE GENOMIC DNA]</scope>
    <source>
        <strain evidence="1 2">BLCC-F46</strain>
    </source>
</reference>
<protein>
    <recommendedName>
        <fullName evidence="3">Type IV secretion system coupling protein TraD DNA-binding domain-containing protein</fullName>
    </recommendedName>
</protein>
<gene>
    <name evidence="1" type="ORF">ACE1CC_04600</name>
</gene>
<name>A0ABV4X056_9CYAN</name>
<dbReference type="Proteomes" id="UP001576774">
    <property type="component" value="Unassembled WGS sequence"/>
</dbReference>
<comment type="caution">
    <text evidence="1">The sequence shown here is derived from an EMBL/GenBank/DDBJ whole genome shotgun (WGS) entry which is preliminary data.</text>
</comment>
<organism evidence="1 2">
    <name type="scientific">Floridaenema aerugineum BLCC-F46</name>
    <dbReference type="NCBI Taxonomy" id="3153654"/>
    <lineage>
        <taxon>Bacteria</taxon>
        <taxon>Bacillati</taxon>
        <taxon>Cyanobacteriota</taxon>
        <taxon>Cyanophyceae</taxon>
        <taxon>Oscillatoriophycideae</taxon>
        <taxon>Aerosakkonematales</taxon>
        <taxon>Aerosakkonemataceae</taxon>
        <taxon>Floridanema</taxon>
        <taxon>Floridanema aerugineum</taxon>
    </lineage>
</organism>
<evidence type="ECO:0000313" key="2">
    <source>
        <dbReference type="Proteomes" id="UP001576774"/>
    </source>
</evidence>
<evidence type="ECO:0000313" key="1">
    <source>
        <dbReference type="EMBL" id="MFB2876153.1"/>
    </source>
</evidence>
<feature type="non-terminal residue" evidence="1">
    <location>
        <position position="231"/>
    </location>
</feature>